<dbReference type="STRING" id="469383.Cwoe_1282"/>
<feature type="compositionally biased region" description="Low complexity" evidence="1">
    <location>
        <begin position="280"/>
        <end position="302"/>
    </location>
</feature>
<feature type="region of interest" description="Disordered" evidence="1">
    <location>
        <begin position="280"/>
        <end position="309"/>
    </location>
</feature>
<dbReference type="RefSeq" id="WP_012932762.1">
    <property type="nucleotide sequence ID" value="NC_013739.1"/>
</dbReference>
<name>D3FEN7_CONWI</name>
<reference evidence="2 3" key="1">
    <citation type="journal article" date="2010" name="Stand. Genomic Sci.">
        <title>Complete genome sequence of Conexibacter woesei type strain (ID131577).</title>
        <authorList>
            <person name="Pukall R."/>
            <person name="Lapidus A."/>
            <person name="Glavina Del Rio T."/>
            <person name="Copeland A."/>
            <person name="Tice H."/>
            <person name="Cheng J.-F."/>
            <person name="Lucas S."/>
            <person name="Chen F."/>
            <person name="Nolan M."/>
            <person name="Bruce D."/>
            <person name="Goodwin L."/>
            <person name="Pitluck S."/>
            <person name="Mavromatis K."/>
            <person name="Ivanova N."/>
            <person name="Ovchinnikova G."/>
            <person name="Pati A."/>
            <person name="Chen A."/>
            <person name="Palaniappan K."/>
            <person name="Land M."/>
            <person name="Hauser L."/>
            <person name="Chang Y.-J."/>
            <person name="Jeffries C.D."/>
            <person name="Chain P."/>
            <person name="Meincke L."/>
            <person name="Sims D."/>
            <person name="Brettin T."/>
            <person name="Detter J.C."/>
            <person name="Rohde M."/>
            <person name="Goeker M."/>
            <person name="Bristow J."/>
            <person name="Eisen J.A."/>
            <person name="Markowitz V."/>
            <person name="Kyrpides N.C."/>
            <person name="Klenk H.-P."/>
            <person name="Hugenholtz P."/>
        </authorList>
    </citation>
    <scope>NUCLEOTIDE SEQUENCE [LARGE SCALE GENOMIC DNA]</scope>
    <source>
        <strain evidence="3">DSM 14684 / CIP 108061 / JCM 11494 / NBRC 100937 / ID131577</strain>
    </source>
</reference>
<accession>D3FEN7</accession>
<dbReference type="HOGENOM" id="CLU_899291_0_0_11"/>
<dbReference type="EMBL" id="CP001854">
    <property type="protein sequence ID" value="ADB49711.1"/>
    <property type="molecule type" value="Genomic_DNA"/>
</dbReference>
<dbReference type="AlphaFoldDB" id="D3FEN7"/>
<proteinExistence type="predicted"/>
<sequence precursor="true">MMALAVLALFALVAVVVATWRSGGAPAPRWAARTTPRPRRSVGPTVYRVAQLLGFRHSRSRDALVLSVAQGRYGPVLRLRDDGAGTANGIVARAVRAPSPTRPPARPVPRPVPVALDAAPLPSPALVAPSPTRRIVDVAVLPLPPLPGAKELWQLTAVDVETRFVWADVARASASGEPAPERATRFVRRVADELEARGLRLDAIVVRPGSTGRHPLFHDGAADGVRLLRIVPGPRRGRIAARMHARAVAGYWRPALGAGDRRPLPTLRRGLQTWAEEYNDAAPANAADGRPAPAEALRALAADPRHSDS</sequence>
<evidence type="ECO:0000313" key="2">
    <source>
        <dbReference type="EMBL" id="ADB49711.1"/>
    </source>
</evidence>
<dbReference type="OrthoDB" id="3660806at2"/>
<reference evidence="3" key="2">
    <citation type="submission" date="2010-01" db="EMBL/GenBank/DDBJ databases">
        <title>The complete genome of Conexibacter woesei DSM 14684.</title>
        <authorList>
            <consortium name="US DOE Joint Genome Institute (JGI-PGF)"/>
            <person name="Lucas S."/>
            <person name="Copeland A."/>
            <person name="Lapidus A."/>
            <person name="Glavina del Rio T."/>
            <person name="Dalin E."/>
            <person name="Tice H."/>
            <person name="Bruce D."/>
            <person name="Goodwin L."/>
            <person name="Pitluck S."/>
            <person name="Kyrpides N."/>
            <person name="Mavromatis K."/>
            <person name="Ivanova N."/>
            <person name="Mikhailova N."/>
            <person name="Chertkov O."/>
            <person name="Brettin T."/>
            <person name="Detter J.C."/>
            <person name="Han C."/>
            <person name="Larimer F."/>
            <person name="Land M."/>
            <person name="Hauser L."/>
            <person name="Markowitz V."/>
            <person name="Cheng J.-F."/>
            <person name="Hugenholtz P."/>
            <person name="Woyke T."/>
            <person name="Wu D."/>
            <person name="Pukall R."/>
            <person name="Steenblock K."/>
            <person name="Schneider S."/>
            <person name="Klenk H.-P."/>
            <person name="Eisen J.A."/>
        </authorList>
    </citation>
    <scope>NUCLEOTIDE SEQUENCE [LARGE SCALE GENOMIC DNA]</scope>
    <source>
        <strain evidence="3">DSM 14684 / CIP 108061 / JCM 11494 / NBRC 100937 / ID131577</strain>
    </source>
</reference>
<evidence type="ECO:0000256" key="1">
    <source>
        <dbReference type="SAM" id="MobiDB-lite"/>
    </source>
</evidence>
<gene>
    <name evidence="2" type="ordered locus">Cwoe_1282</name>
</gene>
<organism evidence="2 3">
    <name type="scientific">Conexibacter woesei (strain DSM 14684 / CCUG 47730 / CIP 108061 / JCM 11494 / NBRC 100937 / ID131577)</name>
    <dbReference type="NCBI Taxonomy" id="469383"/>
    <lineage>
        <taxon>Bacteria</taxon>
        <taxon>Bacillati</taxon>
        <taxon>Actinomycetota</taxon>
        <taxon>Thermoleophilia</taxon>
        <taxon>Solirubrobacterales</taxon>
        <taxon>Conexibacteraceae</taxon>
        <taxon>Conexibacter</taxon>
    </lineage>
</organism>
<dbReference type="KEGG" id="cwo:Cwoe_1282"/>
<protein>
    <submittedName>
        <fullName evidence="2">Uncharacterized protein</fullName>
    </submittedName>
</protein>
<keyword evidence="3" id="KW-1185">Reference proteome</keyword>
<dbReference type="Proteomes" id="UP000008229">
    <property type="component" value="Chromosome"/>
</dbReference>
<evidence type="ECO:0000313" key="3">
    <source>
        <dbReference type="Proteomes" id="UP000008229"/>
    </source>
</evidence>